<name>A0A820TA33_9BILA</name>
<keyword evidence="2" id="KW-0067">ATP-binding</keyword>
<protein>
    <recommendedName>
        <fullName evidence="3">Protein kinase domain-containing protein</fullName>
    </recommendedName>
</protein>
<dbReference type="InterPro" id="IPR000719">
    <property type="entry name" value="Prot_kinase_dom"/>
</dbReference>
<keyword evidence="1" id="KW-0547">Nucleotide-binding</keyword>
<dbReference type="Pfam" id="PF07714">
    <property type="entry name" value="PK_Tyr_Ser-Thr"/>
    <property type="match status" value="1"/>
</dbReference>
<dbReference type="GO" id="GO:0004672">
    <property type="term" value="F:protein kinase activity"/>
    <property type="evidence" value="ECO:0007669"/>
    <property type="project" value="InterPro"/>
</dbReference>
<dbReference type="InterPro" id="IPR050198">
    <property type="entry name" value="Non-receptor_tyrosine_kinases"/>
</dbReference>
<evidence type="ECO:0000313" key="5">
    <source>
        <dbReference type="Proteomes" id="UP000663881"/>
    </source>
</evidence>
<proteinExistence type="predicted"/>
<dbReference type="PROSITE" id="PS00109">
    <property type="entry name" value="PROTEIN_KINASE_TYR"/>
    <property type="match status" value="1"/>
</dbReference>
<dbReference type="GO" id="GO:0005524">
    <property type="term" value="F:ATP binding"/>
    <property type="evidence" value="ECO:0007669"/>
    <property type="project" value="UniProtKB-KW"/>
</dbReference>
<organism evidence="4 5">
    <name type="scientific">Adineta steineri</name>
    <dbReference type="NCBI Taxonomy" id="433720"/>
    <lineage>
        <taxon>Eukaryota</taxon>
        <taxon>Metazoa</taxon>
        <taxon>Spiralia</taxon>
        <taxon>Gnathifera</taxon>
        <taxon>Rotifera</taxon>
        <taxon>Eurotatoria</taxon>
        <taxon>Bdelloidea</taxon>
        <taxon>Adinetida</taxon>
        <taxon>Adinetidae</taxon>
        <taxon>Adineta</taxon>
    </lineage>
</organism>
<dbReference type="InterPro" id="IPR008266">
    <property type="entry name" value="Tyr_kinase_AS"/>
</dbReference>
<dbReference type="InterPro" id="IPR001245">
    <property type="entry name" value="Ser-Thr/Tyr_kinase_cat_dom"/>
</dbReference>
<evidence type="ECO:0000259" key="3">
    <source>
        <dbReference type="PROSITE" id="PS50011"/>
    </source>
</evidence>
<dbReference type="Proteomes" id="UP000663881">
    <property type="component" value="Unassembled WGS sequence"/>
</dbReference>
<evidence type="ECO:0000313" key="4">
    <source>
        <dbReference type="EMBL" id="CAF4463481.1"/>
    </source>
</evidence>
<accession>A0A820TA33</accession>
<evidence type="ECO:0000256" key="2">
    <source>
        <dbReference type="ARBA" id="ARBA00022840"/>
    </source>
</evidence>
<dbReference type="InterPro" id="IPR011009">
    <property type="entry name" value="Kinase-like_dom_sf"/>
</dbReference>
<gene>
    <name evidence="4" type="ORF">OKA104_LOCUS54830</name>
</gene>
<dbReference type="AlphaFoldDB" id="A0A820TA33"/>
<dbReference type="EMBL" id="CAJOAY010037370">
    <property type="protein sequence ID" value="CAF4463481.1"/>
    <property type="molecule type" value="Genomic_DNA"/>
</dbReference>
<dbReference type="SUPFAM" id="SSF56112">
    <property type="entry name" value="Protein kinase-like (PK-like)"/>
    <property type="match status" value="1"/>
</dbReference>
<dbReference type="Gene3D" id="1.10.510.10">
    <property type="entry name" value="Transferase(Phosphotransferase) domain 1"/>
    <property type="match status" value="1"/>
</dbReference>
<feature type="non-terminal residue" evidence="4">
    <location>
        <position position="1"/>
    </location>
</feature>
<dbReference type="PANTHER" id="PTHR24418">
    <property type="entry name" value="TYROSINE-PROTEIN KINASE"/>
    <property type="match status" value="1"/>
</dbReference>
<sequence>SGMAYLEQQNYIHRDLAARNVLVGENNTVKIADFGLARIIKEYAGGMYEAKEGTKFRIKCTA</sequence>
<reference evidence="4" key="1">
    <citation type="submission" date="2021-02" db="EMBL/GenBank/DDBJ databases">
        <authorList>
            <person name="Nowell W R."/>
        </authorList>
    </citation>
    <scope>NUCLEOTIDE SEQUENCE</scope>
</reference>
<dbReference type="PROSITE" id="PS50011">
    <property type="entry name" value="PROTEIN_KINASE_DOM"/>
    <property type="match status" value="1"/>
</dbReference>
<comment type="caution">
    <text evidence="4">The sequence shown here is derived from an EMBL/GenBank/DDBJ whole genome shotgun (WGS) entry which is preliminary data.</text>
</comment>
<evidence type="ECO:0000256" key="1">
    <source>
        <dbReference type="ARBA" id="ARBA00022741"/>
    </source>
</evidence>
<feature type="non-terminal residue" evidence="4">
    <location>
        <position position="62"/>
    </location>
</feature>
<feature type="domain" description="Protein kinase" evidence="3">
    <location>
        <begin position="1"/>
        <end position="62"/>
    </location>
</feature>